<evidence type="ECO:0000256" key="5">
    <source>
        <dbReference type="ARBA" id="ARBA00023175"/>
    </source>
</evidence>
<evidence type="ECO:0000313" key="9">
    <source>
        <dbReference type="Proteomes" id="UP000492821"/>
    </source>
</evidence>
<evidence type="ECO:0000256" key="4">
    <source>
        <dbReference type="ARBA" id="ARBA00023123"/>
    </source>
</evidence>
<keyword evidence="3" id="KW-0963">Cytoplasm</keyword>
<keyword evidence="9" id="KW-1185">Reference proteome</keyword>
<keyword evidence="5" id="KW-0505">Motor protein</keyword>
<feature type="coiled-coil region" evidence="7">
    <location>
        <begin position="73"/>
        <end position="129"/>
    </location>
</feature>
<dbReference type="WBParaSite" id="Pan_g3454.t2">
    <property type="protein sequence ID" value="Pan_g3454.t2"/>
    <property type="gene ID" value="Pan_g3454"/>
</dbReference>
<keyword evidence="7" id="KW-0175">Coiled coil</keyword>
<evidence type="ECO:0000256" key="7">
    <source>
        <dbReference type="SAM" id="Coils"/>
    </source>
</evidence>
<keyword evidence="2" id="KW-0787">Thick filament</keyword>
<feature type="compositionally biased region" description="Basic residues" evidence="8">
    <location>
        <begin position="910"/>
        <end position="923"/>
    </location>
</feature>
<comment type="subcellular location">
    <subcellularLocation>
        <location evidence="1">Cytoplasm</location>
        <location evidence="1">Myofibril</location>
    </subcellularLocation>
</comment>
<dbReference type="AlphaFoldDB" id="A0A7E4VUA1"/>
<feature type="coiled-coil region" evidence="7">
    <location>
        <begin position="188"/>
        <end position="236"/>
    </location>
</feature>
<evidence type="ECO:0000256" key="1">
    <source>
        <dbReference type="ARBA" id="ARBA00004657"/>
    </source>
</evidence>
<accession>A0A7E4VUA1</accession>
<evidence type="ECO:0000256" key="8">
    <source>
        <dbReference type="SAM" id="MobiDB-lite"/>
    </source>
</evidence>
<organism evidence="9 10">
    <name type="scientific">Panagrellus redivivus</name>
    <name type="common">Microworm</name>
    <dbReference type="NCBI Taxonomy" id="6233"/>
    <lineage>
        <taxon>Eukaryota</taxon>
        <taxon>Metazoa</taxon>
        <taxon>Ecdysozoa</taxon>
        <taxon>Nematoda</taxon>
        <taxon>Chromadorea</taxon>
        <taxon>Rhabditida</taxon>
        <taxon>Tylenchina</taxon>
        <taxon>Panagrolaimomorpha</taxon>
        <taxon>Panagrolaimoidea</taxon>
        <taxon>Panagrolaimidae</taxon>
        <taxon>Panagrellus</taxon>
    </lineage>
</organism>
<evidence type="ECO:0000256" key="6">
    <source>
        <dbReference type="ARBA" id="ARBA00023179"/>
    </source>
</evidence>
<keyword evidence="6" id="KW-0514">Muscle protein</keyword>
<name>A0A7E4VUA1_PANRE</name>
<dbReference type="Proteomes" id="UP000492821">
    <property type="component" value="Unassembled WGS sequence"/>
</dbReference>
<evidence type="ECO:0000313" key="10">
    <source>
        <dbReference type="WBParaSite" id="Pan_g3454.t2"/>
    </source>
</evidence>
<sequence length="933" mass="105392">MLPTSLGSFSRDAIVERVPFPISSTMTSTGPQPFSNRGKPLSELDQYQDENLPEGFAKLYSKLPADDEMKACYEELKTEVLVLTRQLPQLKDAHGKDVTKQIIGLHEQLRKERLDREKLEARIAELDRRPRISEWNDGETSIVSQFTLDRESARRVAESVRGNNDSDNFKSIHDDQCQSLMTEVAGWKDRYEDLAYAHEEEKDRLQNENQALAAELAKVKAELNANMAQLAEAKDKLVSYTEAHQIEMTEYKKTVNNVPDAATQELQERVAKLTAEVAGFNEEVLKRDKVIRGFNKICWRSLNKGNTDAPADENVDEKDTRKVLVRTLYATFDLLDEFWKQREALVAEVKAFIESGEETGRYSTINDKLNKDREALERQLVDMTCDDETSISSFNPRFEVNAECSIDLVGNKSMFNSTADISDLQYVQRCYAELKDTCQTLFSRLQESANFLIRLTSALQNSTDPTSMALLKKIQALKLNVTINEASAALNNANEAERSMNATIERASIRGSMSSSYSGIPTLQSENAAEHAASKGKVVELENQLAEMERTMAEVRTELSVRTSEVETLKKKLENYKNDVTSLDQLLAEQRRATDKAEFERDELRAQFAMMEEKQEADDGKTHEALVEAQKQLEALTEAQKNHQAEVVEIQNALTAAKKEAATMTSNLRKEQSEVKKLTEELAVTHKKYDEIAAERDMKSQIAEAAEKKLRTTVDQRAREHEKDLAKLRGALEKMTQSCNSYDAYLKAVVAKALSRDDDDDAVIELPECIDASVHNTILNVVSAPKKLEAVQAIIDSFDTLATHDHETTIMSDPASGDVQVTEVIERVSKSKDVANNLVQSLKKLINEPKNFLSFAARLLEWARENRETLFAVLAHLEAVKAKNENLVSTIINEMQEISTVLRQADQLRMPKKHHHHHHRTVRGNRAGQIQQK</sequence>
<feature type="region of interest" description="Disordered" evidence="8">
    <location>
        <begin position="909"/>
        <end position="933"/>
    </location>
</feature>
<feature type="coiled-coil region" evidence="7">
    <location>
        <begin position="531"/>
        <end position="738"/>
    </location>
</feature>
<dbReference type="PANTHER" id="PTHR46349">
    <property type="entry name" value="CINGULIN-LIKE PROTEIN 1-RELATED"/>
    <property type="match status" value="1"/>
</dbReference>
<protein>
    <submittedName>
        <fullName evidence="10">GRIP domain-containing protein</fullName>
    </submittedName>
</protein>
<evidence type="ECO:0000256" key="2">
    <source>
        <dbReference type="ARBA" id="ARBA00022433"/>
    </source>
</evidence>
<keyword evidence="4" id="KW-0518">Myosin</keyword>
<proteinExistence type="predicted"/>
<evidence type="ECO:0000256" key="3">
    <source>
        <dbReference type="ARBA" id="ARBA00022490"/>
    </source>
</evidence>
<reference evidence="9" key="1">
    <citation type="journal article" date="2013" name="Genetics">
        <title>The draft genome and transcriptome of Panagrellus redivivus are shaped by the harsh demands of a free-living lifestyle.</title>
        <authorList>
            <person name="Srinivasan J."/>
            <person name="Dillman A.R."/>
            <person name="Macchietto M.G."/>
            <person name="Heikkinen L."/>
            <person name="Lakso M."/>
            <person name="Fracchia K.M."/>
            <person name="Antoshechkin I."/>
            <person name="Mortazavi A."/>
            <person name="Wong G."/>
            <person name="Sternberg P.W."/>
        </authorList>
    </citation>
    <scope>NUCLEOTIDE SEQUENCE [LARGE SCALE GENOMIC DNA]</scope>
    <source>
        <strain evidence="9">MT8872</strain>
    </source>
</reference>
<dbReference type="PANTHER" id="PTHR46349:SF6">
    <property type="entry name" value="MYOSIN-6-LIKE"/>
    <property type="match status" value="1"/>
</dbReference>
<reference evidence="10" key="2">
    <citation type="submission" date="2020-10" db="UniProtKB">
        <authorList>
            <consortium name="WormBaseParasite"/>
        </authorList>
    </citation>
    <scope>IDENTIFICATION</scope>
</reference>
<dbReference type="GO" id="GO:0005923">
    <property type="term" value="C:bicellular tight junction"/>
    <property type="evidence" value="ECO:0007669"/>
    <property type="project" value="TreeGrafter"/>
</dbReference>